<evidence type="ECO:0000313" key="2">
    <source>
        <dbReference type="Proteomes" id="UP000698800"/>
    </source>
</evidence>
<keyword evidence="2" id="KW-1185">Reference proteome</keyword>
<organism evidence="1 2">
    <name type="scientific">Glutinoglossum americanum</name>
    <dbReference type="NCBI Taxonomy" id="1670608"/>
    <lineage>
        <taxon>Eukaryota</taxon>
        <taxon>Fungi</taxon>
        <taxon>Dikarya</taxon>
        <taxon>Ascomycota</taxon>
        <taxon>Pezizomycotina</taxon>
        <taxon>Geoglossomycetes</taxon>
        <taxon>Geoglossales</taxon>
        <taxon>Geoglossaceae</taxon>
        <taxon>Glutinoglossum</taxon>
    </lineage>
</organism>
<protein>
    <recommendedName>
        <fullName evidence="3">LisH domain-containing protein</fullName>
    </recommendedName>
</protein>
<dbReference type="OrthoDB" id="1932312at2759"/>
<name>A0A9P8HWC6_9PEZI</name>
<dbReference type="EMBL" id="JAGHQL010000300">
    <property type="protein sequence ID" value="KAH0533972.1"/>
    <property type="molecule type" value="Genomic_DNA"/>
</dbReference>
<evidence type="ECO:0000313" key="1">
    <source>
        <dbReference type="EMBL" id="KAH0533972.1"/>
    </source>
</evidence>
<dbReference type="Gene3D" id="2.130.10.10">
    <property type="entry name" value="YVTN repeat-like/Quinoprotein amine dehydrogenase"/>
    <property type="match status" value="2"/>
</dbReference>
<proteinExistence type="predicted"/>
<sequence length="473" mass="50828">MPASDSPAVLVARFLKANGYTETLSVFLAESGVREEDVMGGGDGVTIEDVLEERRWFDFVSRFEKVRLDGDNVDGEEEKRIGWLEPAPRIPIRIETLPAPVGNILHVSLIRLLSSTTPTATTPTILLTRPPSRLHLFSPKSPHSLLPLPTPTPHDSAILCTSLLQNRYLLSTSMSGQLAISDLVAHRGVLVVRRDHRKFVVGLAVWEGREGAWVATAGWDGWIFVYWVGVGLAGGEPVLGEPVGSVHLPTNPLSILFIPSPIADNPPLLLASRTDSTLLAYYAISPSLTFLGVQPLTPSSVPATAFSPSFLALRPPDPPTPDGDQRTTTTTPHIVAITTSHVPYQKLIIVRLVIPSLPATPSPSADSLGRTVSPEGNDWESAILIHTTTNAPQTLYSTPQLAWRPGGKGVWVTGDDGVVRGVDVVSGRVVKALSGGHEEGTRVRALWAGLVDGEEVVISGGFDGRCVVWRCET</sequence>
<dbReference type="PROSITE" id="PS50896">
    <property type="entry name" value="LISH"/>
    <property type="match status" value="1"/>
</dbReference>
<dbReference type="InterPro" id="IPR036322">
    <property type="entry name" value="WD40_repeat_dom_sf"/>
</dbReference>
<dbReference type="SUPFAM" id="SSF50978">
    <property type="entry name" value="WD40 repeat-like"/>
    <property type="match status" value="1"/>
</dbReference>
<evidence type="ECO:0008006" key="3">
    <source>
        <dbReference type="Google" id="ProtNLM"/>
    </source>
</evidence>
<comment type="caution">
    <text evidence="1">The sequence shown here is derived from an EMBL/GenBank/DDBJ whole genome shotgun (WGS) entry which is preliminary data.</text>
</comment>
<reference evidence="1" key="1">
    <citation type="submission" date="2021-03" db="EMBL/GenBank/DDBJ databases">
        <title>Comparative genomics and phylogenomic investigation of the class Geoglossomycetes provide insights into ecological specialization and systematics.</title>
        <authorList>
            <person name="Melie T."/>
            <person name="Pirro S."/>
            <person name="Miller A.N."/>
            <person name="Quandt A."/>
        </authorList>
    </citation>
    <scope>NUCLEOTIDE SEQUENCE</scope>
    <source>
        <strain evidence="1">GBOQ0MN5Z8</strain>
    </source>
</reference>
<dbReference type="InterPro" id="IPR006594">
    <property type="entry name" value="LisH"/>
</dbReference>
<dbReference type="AlphaFoldDB" id="A0A9P8HWC6"/>
<dbReference type="InterPro" id="IPR015943">
    <property type="entry name" value="WD40/YVTN_repeat-like_dom_sf"/>
</dbReference>
<accession>A0A9P8HWC6</accession>
<dbReference type="Proteomes" id="UP000698800">
    <property type="component" value="Unassembled WGS sequence"/>
</dbReference>
<gene>
    <name evidence="1" type="ORF">FGG08_007419</name>
</gene>